<dbReference type="GO" id="GO:0016787">
    <property type="term" value="F:hydrolase activity"/>
    <property type="evidence" value="ECO:0007669"/>
    <property type="project" value="UniProtKB-KW"/>
</dbReference>
<dbReference type="GO" id="GO:0043139">
    <property type="term" value="F:5'-3' DNA helicase activity"/>
    <property type="evidence" value="ECO:0007669"/>
    <property type="project" value="UniProtKB-EC"/>
</dbReference>
<evidence type="ECO:0000256" key="2">
    <source>
        <dbReference type="SAM" id="MobiDB-lite"/>
    </source>
</evidence>
<evidence type="ECO:0000256" key="1">
    <source>
        <dbReference type="RuleBase" id="RU363044"/>
    </source>
</evidence>
<feature type="compositionally biased region" description="Acidic residues" evidence="2">
    <location>
        <begin position="655"/>
        <end position="665"/>
    </location>
</feature>
<dbReference type="EMBL" id="JAIZAY010000518">
    <property type="protein sequence ID" value="KAJ8018228.1"/>
    <property type="molecule type" value="Genomic_DNA"/>
</dbReference>
<dbReference type="Gene3D" id="3.40.50.300">
    <property type="entry name" value="P-loop containing nucleotide triphosphate hydrolases"/>
    <property type="match status" value="1"/>
</dbReference>
<dbReference type="Pfam" id="PF14214">
    <property type="entry name" value="Helitron_like_N"/>
    <property type="match status" value="1"/>
</dbReference>
<keyword evidence="5" id="KW-1185">Reference proteome</keyword>
<feature type="compositionally biased region" description="Acidic residues" evidence="2">
    <location>
        <begin position="1255"/>
        <end position="1268"/>
    </location>
</feature>
<dbReference type="GO" id="GO:0006310">
    <property type="term" value="P:DNA recombination"/>
    <property type="evidence" value="ECO:0007669"/>
    <property type="project" value="UniProtKB-KW"/>
</dbReference>
<dbReference type="SUPFAM" id="SSF56219">
    <property type="entry name" value="DNase I-like"/>
    <property type="match status" value="1"/>
</dbReference>
<dbReference type="EC" id="5.6.2.3" evidence="1"/>
<accession>A0A9Q1BAG5</accession>
<name>A0A9Q1BAG5_HOLLE</name>
<organism evidence="4 5">
    <name type="scientific">Holothuria leucospilota</name>
    <name type="common">Black long sea cucumber</name>
    <name type="synonym">Mertensiothuria leucospilota</name>
    <dbReference type="NCBI Taxonomy" id="206669"/>
    <lineage>
        <taxon>Eukaryota</taxon>
        <taxon>Metazoa</taxon>
        <taxon>Echinodermata</taxon>
        <taxon>Eleutherozoa</taxon>
        <taxon>Echinozoa</taxon>
        <taxon>Holothuroidea</taxon>
        <taxon>Aspidochirotacea</taxon>
        <taxon>Aspidochirotida</taxon>
        <taxon>Holothuriidae</taxon>
        <taxon>Holothuria</taxon>
    </lineage>
</organism>
<dbReference type="InterPro" id="IPR036691">
    <property type="entry name" value="Endo/exonu/phosph_ase_sf"/>
</dbReference>
<dbReference type="GO" id="GO:0006281">
    <property type="term" value="P:DNA repair"/>
    <property type="evidence" value="ECO:0007669"/>
    <property type="project" value="UniProtKB-KW"/>
</dbReference>
<comment type="caution">
    <text evidence="4">The sequence shown here is derived from an EMBL/GenBank/DDBJ whole genome shotgun (WGS) entry which is preliminary data.</text>
</comment>
<comment type="catalytic activity">
    <reaction evidence="1">
        <text>ATP + H2O = ADP + phosphate + H(+)</text>
        <dbReference type="Rhea" id="RHEA:13065"/>
        <dbReference type="ChEBI" id="CHEBI:15377"/>
        <dbReference type="ChEBI" id="CHEBI:15378"/>
        <dbReference type="ChEBI" id="CHEBI:30616"/>
        <dbReference type="ChEBI" id="CHEBI:43474"/>
        <dbReference type="ChEBI" id="CHEBI:456216"/>
        <dbReference type="EC" id="5.6.2.3"/>
    </reaction>
</comment>
<dbReference type="GO" id="GO:0000723">
    <property type="term" value="P:telomere maintenance"/>
    <property type="evidence" value="ECO:0007669"/>
    <property type="project" value="InterPro"/>
</dbReference>
<dbReference type="PANTHER" id="PTHR47642:SF5">
    <property type="entry name" value="ATP-DEPENDENT DNA HELICASE"/>
    <property type="match status" value="1"/>
</dbReference>
<dbReference type="InterPro" id="IPR003323">
    <property type="entry name" value="OTU_dom"/>
</dbReference>
<feature type="region of interest" description="Disordered" evidence="2">
    <location>
        <begin position="137"/>
        <end position="168"/>
    </location>
</feature>
<evidence type="ECO:0000313" key="4">
    <source>
        <dbReference type="EMBL" id="KAJ8018228.1"/>
    </source>
</evidence>
<keyword evidence="1" id="KW-0547">Nucleotide-binding</keyword>
<gene>
    <name evidence="4" type="ORF">HOLleu_43895</name>
</gene>
<sequence length="2134" mass="247136">MDFPNVWSTEVEIMAAASLLQTDIYTYALQGNQWKWLRYPATGNLGTPVDKTKRAIYIVNTSSIHYDVVFAVDDSTSPTSDTHHIPSCKTTQQLVKEEIDRQNVWQQKKLQQKTDSKSNATTLSRAIRMRKLRAQNKEYKEREKSKACQRQREKRRNQAFQKTEQESNVRRMKNIRSNEAYKKKESVANLKRMKSIRSNDTYQSKESQANLKRMKTLRSNQEYKNKESQANFKRMKTLRSNQEYKNKESQANFKRMKTLRSNQEYKNKESQANLKRVKNIRSNQEYKNKESQANLKRMKTLRSSQEYKNRESQANLKHMKTLRSSQEYKNRESQANLKHMKTLRSSQEYKKKESQANLKRIKTVRSNQEFQTRERETNNKRIQNLRRNKQYVQKECTDKRTKRTAQNTKSFTDLQQRYWQSISVGPEYVCCSCEQLWYKESVISAKVLLEKMSESKFWLLQSEKSQWICKTCNRYFISGKTPPLGRDNNMTLIDVPDELKLHSLEERLVSLRTPFMQIRELPRGRQLSVKGNVVNVPADVSTTVRTLPRRIDETQTIPVKFKRKLSFKHSVQSHNVRPNKVVNAALWLVNNSKLYKDEGVTIEKSWTENLTTVEKDWKEFLDPVKGEPACLTNSNTSKEDSLPEPEEITEMKPDSDDEWTEEQNEDANPAGTLDTMLTPQFDSDSTLAYCFAPSEGNVPLGIFQDTYSEELAFPTLFCGKPRHKTNIRVHYSSICKWELRHKDRRFAKSVLNIFYKAKKLQINQIQQKATLSLRKEKTGGKKLIAENFKNIESVQKILSLDEGFRVFRTIRGSPPYWEQTKKELFAMIRQLGIPTWFMSFSAAETRWLHLLRILGKTVHSKEYSDAELLNMTWHEKSELIQSDPVTCARHFDYMIRRFINDVLLSSYHPVGEIIDHFYRVEFQQRGSPHIHMLVWINNAPMYENASNEEVALFIDKYITCNKPPASEHHSLNLQLHSHAKTCRKKVQGTCRFGFPIPPMPRTMILTPLEHNITSDKKEKLTALYNKVKAYLNDLKLANDVTTTFQQILEILGASEDQYIHAIRSSLTSDKVFLQRSPSEIRINAYSKLLLETWKANMDIQYVLDPYACAMYIVSYISKGQRGMSNLMQHATKEAKDGNLDIKQSVRHIGNKFLNHVEISAQEAVYLVLQMSLRKASRQFVFINTYPVEDRTILLKPLHYIQQLPDNSTDIECMGLIKKYAARPKVLESYCLADFAAWFDVSTNKKKNESVMQDGNESEDGNEDELDMEEPNKNTVCYTVGALHFRKRTKAKIVRYVRFNKEKDPEKYYREQLMLFHPWRKENDLMGPFQTYHEQYKLLETCLKDKEADYNHNSEAVDQAIDSIDVQDEDFFHDDIAPNTEHKEQMDRTAREIADKKKTNQSHEFYDIGHDIGIAVNNADREELQKPRLPDSEYHVLVNDLNAKQKEFFYHVLHWCKTKKHPLYAFLTGGAGVGKSRVLKALYNALLRYYSNVPGNNPDDTHILLMAPTGKAAYGIQGYTIHSAMQIPANQGFHYKALTAERLNTLQAKYHNLKVIFIDEISMVGNKMFAYIDQRLQQIMGTKKVFGGVSIIAVGDLFQLKPVLDGWIFNDLSIDYGPLASNLWKDHFTAFELTEIMRQKDDQRFAEMLNRLREGKQTEEDLALFKTREMPPHSIPSQATHLFQTNNQVNVHNELMFSLLNVPKVEAASHDIVTGDVTKAVKEEIISCIPLDSQKTMGLMRKLSLGVGLRVELCLNVAVDDGLINGAAGVVKYLDNSQEQQIHTVWVETGKMLRDARKELLHSAICPSWTPVTRIARQLRIGRYKNAEVLRKQFPLRPAAAKTVHRCQGDTLMEVAVDMSGKSAQCHIHYVALSRVTSITGLYIYYLNPGKISVDVRVTKEMEQLRTVRCMKTFARWLPNIEGSTTIIHQNVRSLKKHLKDITSDSAILCADVLLFTECHLTNNSTNEEVHIDGYKVFLDFPSHASFVNSPYGTALYIRNNIVIKQQETCNFKNIEISRVTIETTKRTIQIVVIYRSPKIPMQQFQDALKYLFNRMDPSQPTVITGDFNVDILQDSPDKVKLLSLLVDTLHFRQIICSTTTDYNSCLDHIYTNIAAPELDGYGVLESFYSDHKAK</sequence>
<keyword evidence="1" id="KW-0234">DNA repair</keyword>
<keyword evidence="1" id="KW-0378">Hydrolase</keyword>
<dbReference type="PROSITE" id="PS50802">
    <property type="entry name" value="OTU"/>
    <property type="match status" value="1"/>
</dbReference>
<keyword evidence="1 4" id="KW-0347">Helicase</keyword>
<proteinExistence type="inferred from homology"/>
<dbReference type="Proteomes" id="UP001152320">
    <property type="component" value="Unassembled WGS sequence"/>
</dbReference>
<dbReference type="Pfam" id="PF20209">
    <property type="entry name" value="DUF6570"/>
    <property type="match status" value="1"/>
</dbReference>
<reference evidence="4" key="1">
    <citation type="submission" date="2021-10" db="EMBL/GenBank/DDBJ databases">
        <title>Tropical sea cucumber genome reveals ecological adaptation and Cuvierian tubules defense mechanism.</title>
        <authorList>
            <person name="Chen T."/>
        </authorList>
    </citation>
    <scope>NUCLEOTIDE SEQUENCE</scope>
    <source>
        <strain evidence="4">Nanhai2018</strain>
        <tissue evidence="4">Muscle</tissue>
    </source>
</reference>
<dbReference type="Gene3D" id="3.90.70.80">
    <property type="match status" value="1"/>
</dbReference>
<comment type="cofactor">
    <cofactor evidence="1">
        <name>Mg(2+)</name>
        <dbReference type="ChEBI" id="CHEBI:18420"/>
    </cofactor>
</comment>
<dbReference type="InterPro" id="IPR005135">
    <property type="entry name" value="Endo/exonuclease/phosphatase"/>
</dbReference>
<dbReference type="Pfam" id="PF05970">
    <property type="entry name" value="PIF1"/>
    <property type="match status" value="1"/>
</dbReference>
<dbReference type="InterPro" id="IPR027417">
    <property type="entry name" value="P-loop_NTPase"/>
</dbReference>
<dbReference type="GO" id="GO:0005524">
    <property type="term" value="F:ATP binding"/>
    <property type="evidence" value="ECO:0007669"/>
    <property type="project" value="UniProtKB-KW"/>
</dbReference>
<dbReference type="InterPro" id="IPR025476">
    <property type="entry name" value="Helitron_helicase-like"/>
</dbReference>
<dbReference type="InterPro" id="IPR046700">
    <property type="entry name" value="DUF6570"/>
</dbReference>
<feature type="region of interest" description="Disordered" evidence="2">
    <location>
        <begin position="1248"/>
        <end position="1269"/>
    </location>
</feature>
<keyword evidence="1" id="KW-0227">DNA damage</keyword>
<evidence type="ECO:0000313" key="5">
    <source>
        <dbReference type="Proteomes" id="UP001152320"/>
    </source>
</evidence>
<dbReference type="InterPro" id="IPR010285">
    <property type="entry name" value="DNA_helicase_pif1-like_DEAD"/>
</dbReference>
<feature type="compositionally biased region" description="Basic residues" evidence="2">
    <location>
        <begin position="147"/>
        <end position="157"/>
    </location>
</feature>
<dbReference type="Pfam" id="PF03372">
    <property type="entry name" value="Exo_endo_phos"/>
    <property type="match status" value="1"/>
</dbReference>
<dbReference type="SUPFAM" id="SSF52540">
    <property type="entry name" value="P-loop containing nucleoside triphosphate hydrolases"/>
    <property type="match status" value="2"/>
</dbReference>
<feature type="region of interest" description="Disordered" evidence="2">
    <location>
        <begin position="628"/>
        <end position="672"/>
    </location>
</feature>
<dbReference type="InterPro" id="IPR051055">
    <property type="entry name" value="PIF1_helicase"/>
</dbReference>
<feature type="domain" description="OTU" evidence="3">
    <location>
        <begin position="1"/>
        <end position="72"/>
    </location>
</feature>
<feature type="compositionally biased region" description="Basic and acidic residues" evidence="2">
    <location>
        <begin position="137"/>
        <end position="146"/>
    </location>
</feature>
<protein>
    <recommendedName>
        <fullName evidence="1">ATP-dependent DNA helicase</fullName>
        <ecNumber evidence="1">5.6.2.3</ecNumber>
    </recommendedName>
</protein>
<keyword evidence="1" id="KW-0233">DNA recombination</keyword>
<evidence type="ECO:0000259" key="3">
    <source>
        <dbReference type="PROSITE" id="PS50802"/>
    </source>
</evidence>
<keyword evidence="1" id="KW-0067">ATP-binding</keyword>
<comment type="similarity">
    <text evidence="1">Belongs to the helicase family.</text>
</comment>
<dbReference type="PANTHER" id="PTHR47642">
    <property type="entry name" value="ATP-DEPENDENT DNA HELICASE"/>
    <property type="match status" value="1"/>
</dbReference>
<dbReference type="OrthoDB" id="6129494at2759"/>
<dbReference type="Gene3D" id="3.60.10.10">
    <property type="entry name" value="Endonuclease/exonuclease/phosphatase"/>
    <property type="match status" value="1"/>
</dbReference>